<name>A0A849B4J1_9BURK</name>
<dbReference type="Gene3D" id="3.30.750.180">
    <property type="entry name" value="GpdQ, beta-strand dimerisation domain"/>
    <property type="match status" value="1"/>
</dbReference>
<keyword evidence="1" id="KW-0479">Metal-binding</keyword>
<proteinExistence type="inferred from homology"/>
<dbReference type="InterPro" id="IPR042283">
    <property type="entry name" value="GpdQ_catalytic"/>
</dbReference>
<organism evidence="6 7">
    <name type="scientific">Cupriavidus gilardii</name>
    <dbReference type="NCBI Taxonomy" id="82541"/>
    <lineage>
        <taxon>Bacteria</taxon>
        <taxon>Pseudomonadati</taxon>
        <taxon>Pseudomonadota</taxon>
        <taxon>Betaproteobacteria</taxon>
        <taxon>Burkholderiales</taxon>
        <taxon>Burkholderiaceae</taxon>
        <taxon>Cupriavidus</taxon>
    </lineage>
</organism>
<dbReference type="AlphaFoldDB" id="A0A849B4J1"/>
<dbReference type="CDD" id="cd07402">
    <property type="entry name" value="MPP_GpdQ"/>
    <property type="match status" value="1"/>
</dbReference>
<feature type="domain" description="Calcineurin-like phosphoesterase" evidence="5">
    <location>
        <begin position="21"/>
        <end position="218"/>
    </location>
</feature>
<dbReference type="RefSeq" id="WP_082371725.1">
    <property type="nucleotide sequence ID" value="NZ_BAAAEB010000022.1"/>
</dbReference>
<dbReference type="GO" id="GO:0046872">
    <property type="term" value="F:metal ion binding"/>
    <property type="evidence" value="ECO:0007669"/>
    <property type="project" value="UniProtKB-KW"/>
</dbReference>
<evidence type="ECO:0000313" key="7">
    <source>
        <dbReference type="Proteomes" id="UP000542973"/>
    </source>
</evidence>
<dbReference type="InterPro" id="IPR004843">
    <property type="entry name" value="Calcineurin-like_PHP"/>
</dbReference>
<sequence length="294" mass="32316">MMQTASQPASQPASQAAPYLVAHITDLHIKAGGKLSYRRVDTADALRQCIDTLLALPQRPDIAVVTGDLVDFGSEDEYRFLRGILETLPIPVRLMPGNHDSREALRRVFPDHAYLFAAGDGDAPVHYRIDAGPLTLIAFDCTVPCQSGGRVDPDALSWLEAALAVDPERPTLLMLHHPPFHTGIGHMDQQGLENAALLEAVVRRHPQVERVLCGHLHRHITRRFGGTIAMTAPGPAHQVALDLDPQAPSRFRMEPPGFLLHWWHPVYGLVTHAAPIGDHGPAYPFFDSEGRLID</sequence>
<evidence type="ECO:0000313" key="6">
    <source>
        <dbReference type="EMBL" id="NNH10092.1"/>
    </source>
</evidence>
<comment type="caution">
    <text evidence="6">The sequence shown here is derived from an EMBL/GenBank/DDBJ whole genome shotgun (WGS) entry which is preliminary data.</text>
</comment>
<dbReference type="InterPro" id="IPR042281">
    <property type="entry name" value="GpdQ_beta-strand"/>
</dbReference>
<dbReference type="PANTHER" id="PTHR42988">
    <property type="entry name" value="PHOSPHOHYDROLASE"/>
    <property type="match status" value="1"/>
</dbReference>
<keyword evidence="3" id="KW-0408">Iron</keyword>
<dbReference type="EMBL" id="JABEMD010000005">
    <property type="protein sequence ID" value="NNH10092.1"/>
    <property type="molecule type" value="Genomic_DNA"/>
</dbReference>
<dbReference type="SUPFAM" id="SSF56300">
    <property type="entry name" value="Metallo-dependent phosphatases"/>
    <property type="match status" value="1"/>
</dbReference>
<gene>
    <name evidence="6" type="ORF">HLB16_04255</name>
</gene>
<evidence type="ECO:0000256" key="3">
    <source>
        <dbReference type="ARBA" id="ARBA00023004"/>
    </source>
</evidence>
<dbReference type="Gene3D" id="3.60.21.40">
    <property type="entry name" value="GpdQ, catalytic alpha/beta sandwich domain"/>
    <property type="match status" value="1"/>
</dbReference>
<comment type="similarity">
    <text evidence="4">Belongs to the cyclic nucleotide phosphodiesterase class-III family.</text>
</comment>
<dbReference type="InterPro" id="IPR050884">
    <property type="entry name" value="CNP_phosphodiesterase-III"/>
</dbReference>
<dbReference type="Pfam" id="PF00149">
    <property type="entry name" value="Metallophos"/>
    <property type="match status" value="1"/>
</dbReference>
<evidence type="ECO:0000259" key="5">
    <source>
        <dbReference type="Pfam" id="PF00149"/>
    </source>
</evidence>
<keyword evidence="2" id="KW-0378">Hydrolase</keyword>
<dbReference type="PANTHER" id="PTHR42988:SF2">
    <property type="entry name" value="CYCLIC NUCLEOTIDE PHOSPHODIESTERASE CBUA0032-RELATED"/>
    <property type="match status" value="1"/>
</dbReference>
<protein>
    <submittedName>
        <fullName evidence="6">Phosphodiesterase</fullName>
    </submittedName>
</protein>
<accession>A0A849B4J1</accession>
<reference evidence="6 7" key="1">
    <citation type="submission" date="2020-05" db="EMBL/GenBank/DDBJ databases">
        <title>MicrobeNet Type strains.</title>
        <authorList>
            <person name="Nicholson A.C."/>
        </authorList>
    </citation>
    <scope>NUCLEOTIDE SEQUENCE [LARGE SCALE GENOMIC DNA]</scope>
    <source>
        <strain evidence="6 7">ATCC 700815</strain>
    </source>
</reference>
<evidence type="ECO:0000256" key="2">
    <source>
        <dbReference type="ARBA" id="ARBA00022801"/>
    </source>
</evidence>
<dbReference type="InterPro" id="IPR029052">
    <property type="entry name" value="Metallo-depent_PP-like"/>
</dbReference>
<dbReference type="GO" id="GO:0004112">
    <property type="term" value="F:cyclic-nucleotide phosphodiesterase activity"/>
    <property type="evidence" value="ECO:0007669"/>
    <property type="project" value="InterPro"/>
</dbReference>
<evidence type="ECO:0000256" key="4">
    <source>
        <dbReference type="ARBA" id="ARBA00025742"/>
    </source>
</evidence>
<dbReference type="InterPro" id="IPR026575">
    <property type="entry name" value="GpdQ/CpdA-like"/>
</dbReference>
<dbReference type="Proteomes" id="UP000542973">
    <property type="component" value="Unassembled WGS sequence"/>
</dbReference>
<evidence type="ECO:0000256" key="1">
    <source>
        <dbReference type="ARBA" id="ARBA00022723"/>
    </source>
</evidence>